<organism evidence="2 3">
    <name type="scientific">Suillus subaureus</name>
    <dbReference type="NCBI Taxonomy" id="48587"/>
    <lineage>
        <taxon>Eukaryota</taxon>
        <taxon>Fungi</taxon>
        <taxon>Dikarya</taxon>
        <taxon>Basidiomycota</taxon>
        <taxon>Agaricomycotina</taxon>
        <taxon>Agaricomycetes</taxon>
        <taxon>Agaricomycetidae</taxon>
        <taxon>Boletales</taxon>
        <taxon>Suillineae</taxon>
        <taxon>Suillaceae</taxon>
        <taxon>Suillus</taxon>
    </lineage>
</organism>
<dbReference type="Proteomes" id="UP000807769">
    <property type="component" value="Unassembled WGS sequence"/>
</dbReference>
<dbReference type="InterPro" id="IPR011009">
    <property type="entry name" value="Kinase-like_dom_sf"/>
</dbReference>
<reference evidence="2" key="1">
    <citation type="journal article" date="2020" name="New Phytol.">
        <title>Comparative genomics reveals dynamic genome evolution in host specialist ectomycorrhizal fungi.</title>
        <authorList>
            <person name="Lofgren L.A."/>
            <person name="Nguyen N.H."/>
            <person name="Vilgalys R."/>
            <person name="Ruytinx J."/>
            <person name="Liao H.L."/>
            <person name="Branco S."/>
            <person name="Kuo A."/>
            <person name="LaButti K."/>
            <person name="Lipzen A."/>
            <person name="Andreopoulos W."/>
            <person name="Pangilinan J."/>
            <person name="Riley R."/>
            <person name="Hundley H."/>
            <person name="Na H."/>
            <person name="Barry K."/>
            <person name="Grigoriev I.V."/>
            <person name="Stajich J.E."/>
            <person name="Kennedy P.G."/>
        </authorList>
    </citation>
    <scope>NUCLEOTIDE SEQUENCE</scope>
    <source>
        <strain evidence="2">MN1</strain>
    </source>
</reference>
<dbReference type="Gene3D" id="1.10.150.750">
    <property type="match status" value="1"/>
</dbReference>
<dbReference type="SUPFAM" id="SSF56112">
    <property type="entry name" value="Protein kinase-like (PK-like)"/>
    <property type="match status" value="1"/>
</dbReference>
<dbReference type="AlphaFoldDB" id="A0A9P7E965"/>
<sequence length="321" mass="35302">MRIPFDSDPPVVDSTLQTEEVFNWDDEPCVNLNFIPDYVPPISAPSTGVIIFDLFGTILDCDGAVNEAMCLLSPTHPNRCQLSAVYLECKLMRHRDNPDAPYTDFVQHVLKDVCIFLGVLLSEVLLHEVIQTILQPGSYAEAEAAMRTLLDQGYTVFSLPIPDAWSFLLPQLPSGLTTSWNAVAWHAAPSKDPDSYSDVQPLLRCLESEVKLSTSNPTLAINRLQALQMQLQTLSALHSSPVQCTPSHVKEFHICSMYQVTNSLGMGSFGNVSSTFHVLTSLEVAVKMEILANALTVPVVLPYEALVYSLLCGYLGIPSCK</sequence>
<dbReference type="OrthoDB" id="3258886at2759"/>
<protein>
    <submittedName>
        <fullName evidence="2">Uncharacterized protein</fullName>
    </submittedName>
</protein>
<dbReference type="PROSITE" id="PS00107">
    <property type="entry name" value="PROTEIN_KINASE_ATP"/>
    <property type="match status" value="1"/>
</dbReference>
<keyword evidence="3" id="KW-1185">Reference proteome</keyword>
<dbReference type="Gene3D" id="3.30.200.20">
    <property type="entry name" value="Phosphorylase Kinase, domain 1"/>
    <property type="match status" value="1"/>
</dbReference>
<feature type="binding site" evidence="1">
    <location>
        <position position="287"/>
    </location>
    <ligand>
        <name>ATP</name>
        <dbReference type="ChEBI" id="CHEBI:30616"/>
    </ligand>
</feature>
<dbReference type="RefSeq" id="XP_041192228.1">
    <property type="nucleotide sequence ID" value="XM_041340289.1"/>
</dbReference>
<name>A0A9P7E965_9AGAM</name>
<dbReference type="InterPro" id="IPR017441">
    <property type="entry name" value="Protein_kinase_ATP_BS"/>
</dbReference>
<proteinExistence type="predicted"/>
<evidence type="ECO:0000313" key="3">
    <source>
        <dbReference type="Proteomes" id="UP000807769"/>
    </source>
</evidence>
<dbReference type="GO" id="GO:0005524">
    <property type="term" value="F:ATP binding"/>
    <property type="evidence" value="ECO:0007669"/>
    <property type="project" value="UniProtKB-UniRule"/>
</dbReference>
<dbReference type="InterPro" id="IPR023214">
    <property type="entry name" value="HAD_sf"/>
</dbReference>
<dbReference type="Gene3D" id="3.40.50.1000">
    <property type="entry name" value="HAD superfamily/HAD-like"/>
    <property type="match status" value="1"/>
</dbReference>
<accession>A0A9P7E965</accession>
<keyword evidence="1" id="KW-0547">Nucleotide-binding</keyword>
<evidence type="ECO:0000256" key="1">
    <source>
        <dbReference type="PROSITE-ProRule" id="PRU10141"/>
    </source>
</evidence>
<keyword evidence="1" id="KW-0067">ATP-binding</keyword>
<comment type="caution">
    <text evidence="2">The sequence shown here is derived from an EMBL/GenBank/DDBJ whole genome shotgun (WGS) entry which is preliminary data.</text>
</comment>
<dbReference type="EMBL" id="JABBWG010000019">
    <property type="protein sequence ID" value="KAG1815091.1"/>
    <property type="molecule type" value="Genomic_DNA"/>
</dbReference>
<gene>
    <name evidence="2" type="ORF">BJ212DRAFT_1481617</name>
</gene>
<dbReference type="GeneID" id="64634305"/>
<evidence type="ECO:0000313" key="2">
    <source>
        <dbReference type="EMBL" id="KAG1815091.1"/>
    </source>
</evidence>